<dbReference type="PANTHER" id="PTHR30466">
    <property type="entry name" value="FLAVIN REDUCTASE"/>
    <property type="match status" value="1"/>
</dbReference>
<dbReference type="AlphaFoldDB" id="A0A640VP54"/>
<feature type="domain" description="Flavin reductase like" evidence="3">
    <location>
        <begin position="22"/>
        <end position="165"/>
    </location>
</feature>
<dbReference type="OrthoDB" id="9792858at2"/>
<evidence type="ECO:0000313" key="5">
    <source>
        <dbReference type="Proteomes" id="UP000436522"/>
    </source>
</evidence>
<protein>
    <submittedName>
        <fullName evidence="4">Flavin oxidoreductase</fullName>
    </submittedName>
</protein>
<evidence type="ECO:0000313" key="4">
    <source>
        <dbReference type="EMBL" id="GFE50013.1"/>
    </source>
</evidence>
<dbReference type="PANTHER" id="PTHR30466:SF11">
    <property type="entry name" value="FLAVIN-DEPENDENT MONOOXYGENASE, REDUCTASE SUBUNIT HSAB"/>
    <property type="match status" value="1"/>
</dbReference>
<dbReference type="InterPro" id="IPR012349">
    <property type="entry name" value="Split_barrel_FMN-bd"/>
</dbReference>
<comment type="similarity">
    <text evidence="1">Belongs to the non-flavoprotein flavin reductase family.</text>
</comment>
<dbReference type="Proteomes" id="UP000436522">
    <property type="component" value="Unassembled WGS sequence"/>
</dbReference>
<dbReference type="GO" id="GO:0010181">
    <property type="term" value="F:FMN binding"/>
    <property type="evidence" value="ECO:0007669"/>
    <property type="project" value="InterPro"/>
</dbReference>
<evidence type="ECO:0000256" key="1">
    <source>
        <dbReference type="ARBA" id="ARBA00008898"/>
    </source>
</evidence>
<dbReference type="InterPro" id="IPR002563">
    <property type="entry name" value="Flavin_Rdtase-like_dom"/>
</dbReference>
<organism evidence="4 5">
    <name type="scientific">Roseobacter cerasinus</name>
    <dbReference type="NCBI Taxonomy" id="2602289"/>
    <lineage>
        <taxon>Bacteria</taxon>
        <taxon>Pseudomonadati</taxon>
        <taxon>Pseudomonadota</taxon>
        <taxon>Alphaproteobacteria</taxon>
        <taxon>Rhodobacterales</taxon>
        <taxon>Roseobacteraceae</taxon>
        <taxon>Roseobacter</taxon>
    </lineage>
</organism>
<dbReference type="Gene3D" id="2.30.110.10">
    <property type="entry name" value="Electron Transport, Fmn-binding Protein, Chain A"/>
    <property type="match status" value="1"/>
</dbReference>
<evidence type="ECO:0000256" key="2">
    <source>
        <dbReference type="ARBA" id="ARBA00023002"/>
    </source>
</evidence>
<dbReference type="RefSeq" id="WP_159976246.1">
    <property type="nucleotide sequence ID" value="NZ_BLIV01000003.1"/>
</dbReference>
<accession>A0A640VP54</accession>
<name>A0A640VP54_9RHOB</name>
<sequence>MTAEPRNFTPSADRHAELRRAFGCFGTGVTVITTQTADGPLGMTANSFSSVSLSPPLVLWSPALSSGRHDAFADAESFCIHVLGETQLAMARHFAKHGDGFDMFPWDTGPFGAPRLQGCLAEFHCRTHAVHPAGDHSLILGEVQHVAQSAEDQPGLLFDRGRFGRFTADL</sequence>
<keyword evidence="5" id="KW-1185">Reference proteome</keyword>
<dbReference type="EMBL" id="BLIV01000003">
    <property type="protein sequence ID" value="GFE50013.1"/>
    <property type="molecule type" value="Genomic_DNA"/>
</dbReference>
<proteinExistence type="inferred from homology"/>
<dbReference type="InterPro" id="IPR050268">
    <property type="entry name" value="NADH-dep_flavin_reductase"/>
</dbReference>
<evidence type="ECO:0000259" key="3">
    <source>
        <dbReference type="SMART" id="SM00903"/>
    </source>
</evidence>
<dbReference type="SMART" id="SM00903">
    <property type="entry name" value="Flavin_Reduct"/>
    <property type="match status" value="1"/>
</dbReference>
<dbReference type="Pfam" id="PF01613">
    <property type="entry name" value="Flavin_Reduct"/>
    <property type="match status" value="1"/>
</dbReference>
<dbReference type="GO" id="GO:0042602">
    <property type="term" value="F:riboflavin reductase (NADPH) activity"/>
    <property type="evidence" value="ECO:0007669"/>
    <property type="project" value="TreeGrafter"/>
</dbReference>
<dbReference type="SUPFAM" id="SSF50475">
    <property type="entry name" value="FMN-binding split barrel"/>
    <property type="match status" value="1"/>
</dbReference>
<keyword evidence="2" id="KW-0560">Oxidoreductase</keyword>
<gene>
    <name evidence="4" type="ORF">So717_17660</name>
</gene>
<comment type="caution">
    <text evidence="4">The sequence shown here is derived from an EMBL/GenBank/DDBJ whole genome shotgun (WGS) entry which is preliminary data.</text>
</comment>
<reference evidence="4 5" key="1">
    <citation type="submission" date="2019-12" db="EMBL/GenBank/DDBJ databases">
        <title>Roseobacter cerasinus sp. nov., isolated from seawater around aquaculture.</title>
        <authorList>
            <person name="Muramatsu S."/>
            <person name="Takabe Y."/>
            <person name="Mori K."/>
            <person name="Takaichi S."/>
            <person name="Hanada S."/>
        </authorList>
    </citation>
    <scope>NUCLEOTIDE SEQUENCE [LARGE SCALE GENOMIC DNA]</scope>
    <source>
        <strain evidence="4 5">AI77</strain>
    </source>
</reference>